<dbReference type="InterPro" id="IPR050097">
    <property type="entry name" value="Ferredoxin-NADP_redctase_2"/>
</dbReference>
<dbReference type="Gene3D" id="3.50.50.60">
    <property type="entry name" value="FAD/NAD(P)-binding domain"/>
    <property type="match status" value="2"/>
</dbReference>
<dbReference type="InterPro" id="IPR036188">
    <property type="entry name" value="FAD/NAD-bd_sf"/>
</dbReference>
<keyword evidence="2" id="KW-0560">Oxidoreductase</keyword>
<evidence type="ECO:0000313" key="5">
    <source>
        <dbReference type="EMBL" id="MFD2414929.1"/>
    </source>
</evidence>
<reference evidence="6" key="1">
    <citation type="journal article" date="2019" name="Int. J. Syst. Evol. Microbiol.">
        <title>The Global Catalogue of Microorganisms (GCM) 10K type strain sequencing project: providing services to taxonomists for standard genome sequencing and annotation.</title>
        <authorList>
            <consortium name="The Broad Institute Genomics Platform"/>
            <consortium name="The Broad Institute Genome Sequencing Center for Infectious Disease"/>
            <person name="Wu L."/>
            <person name="Ma J."/>
        </authorList>
    </citation>
    <scope>NUCLEOTIDE SEQUENCE [LARGE SCALE GENOMIC DNA]</scope>
    <source>
        <strain evidence="6">CGMCC 4.7645</strain>
    </source>
</reference>
<dbReference type="Pfam" id="PF07992">
    <property type="entry name" value="Pyr_redox_2"/>
    <property type="match status" value="1"/>
</dbReference>
<name>A0ABW5FL43_9PSEU</name>
<comment type="catalytic activity">
    <reaction evidence="3">
        <text>[thioredoxin]-dithiol + NADP(+) = [thioredoxin]-disulfide + NADPH + H(+)</text>
        <dbReference type="Rhea" id="RHEA:20345"/>
        <dbReference type="Rhea" id="RHEA-COMP:10698"/>
        <dbReference type="Rhea" id="RHEA-COMP:10700"/>
        <dbReference type="ChEBI" id="CHEBI:15378"/>
        <dbReference type="ChEBI" id="CHEBI:29950"/>
        <dbReference type="ChEBI" id="CHEBI:50058"/>
        <dbReference type="ChEBI" id="CHEBI:57783"/>
        <dbReference type="ChEBI" id="CHEBI:58349"/>
        <dbReference type="EC" id="1.8.1.9"/>
    </reaction>
</comment>
<evidence type="ECO:0000256" key="1">
    <source>
        <dbReference type="ARBA" id="ARBA00022630"/>
    </source>
</evidence>
<evidence type="ECO:0000313" key="6">
    <source>
        <dbReference type="Proteomes" id="UP001597417"/>
    </source>
</evidence>
<evidence type="ECO:0000256" key="3">
    <source>
        <dbReference type="ARBA" id="ARBA00048132"/>
    </source>
</evidence>
<evidence type="ECO:0000259" key="4">
    <source>
        <dbReference type="Pfam" id="PF07992"/>
    </source>
</evidence>
<protein>
    <submittedName>
        <fullName evidence="5">NAD(P)/FAD-dependent oxidoreductase</fullName>
    </submittedName>
</protein>
<dbReference type="PRINTS" id="PR00368">
    <property type="entry name" value="FADPNR"/>
</dbReference>
<organism evidence="5 6">
    <name type="scientific">Amycolatopsis pigmentata</name>
    <dbReference type="NCBI Taxonomy" id="450801"/>
    <lineage>
        <taxon>Bacteria</taxon>
        <taxon>Bacillati</taxon>
        <taxon>Actinomycetota</taxon>
        <taxon>Actinomycetes</taxon>
        <taxon>Pseudonocardiales</taxon>
        <taxon>Pseudonocardiaceae</taxon>
        <taxon>Amycolatopsis</taxon>
    </lineage>
</organism>
<dbReference type="PRINTS" id="PR00469">
    <property type="entry name" value="PNDRDTASEII"/>
</dbReference>
<comment type="caution">
    <text evidence="5">The sequence shown here is derived from an EMBL/GenBank/DDBJ whole genome shotgun (WGS) entry which is preliminary data.</text>
</comment>
<keyword evidence="1" id="KW-0285">Flavoprotein</keyword>
<dbReference type="SUPFAM" id="SSF51905">
    <property type="entry name" value="FAD/NAD(P)-binding domain"/>
    <property type="match status" value="1"/>
</dbReference>
<sequence length="321" mass="33728">MTSSESVDVVVVGGGPAGLSGALTLARARRTVVVLDDGHPRNASAAGAHGFLSRDGIGPTELLAIGTKEVERYGARIVSTRAVAARADADGFTVRTREGGTCHARRLLIATGLTDKLPEIPGLRERWGHDVLHCPYCHGWEVRDQHLGVIGSGPGAYHSVSLFRQWSDRITFFGHTGPGPGDEQREQFAALGVEIVAGEIERLDIAGNRLRGVRLLGGTIVDLDAIVVAPRFVANSDILSGLRLSATDHPWGIGTHIPAGPGGTTSVPGVWAAGNITDPTAGVVQAAAAGVTAAAGINMDLITHDHERRLQRHRARTHSGR</sequence>
<accession>A0ABW5FL43</accession>
<dbReference type="PANTHER" id="PTHR48105">
    <property type="entry name" value="THIOREDOXIN REDUCTASE 1-RELATED-RELATED"/>
    <property type="match status" value="1"/>
</dbReference>
<dbReference type="Proteomes" id="UP001597417">
    <property type="component" value="Unassembled WGS sequence"/>
</dbReference>
<gene>
    <name evidence="5" type="ORF">ACFSXZ_01150</name>
</gene>
<proteinExistence type="predicted"/>
<feature type="domain" description="FAD/NAD(P)-binding" evidence="4">
    <location>
        <begin position="8"/>
        <end position="288"/>
    </location>
</feature>
<keyword evidence="6" id="KW-1185">Reference proteome</keyword>
<evidence type="ECO:0000256" key="2">
    <source>
        <dbReference type="ARBA" id="ARBA00023002"/>
    </source>
</evidence>
<dbReference type="InterPro" id="IPR023753">
    <property type="entry name" value="FAD/NAD-binding_dom"/>
</dbReference>
<dbReference type="EMBL" id="JBHUKR010000002">
    <property type="protein sequence ID" value="MFD2414929.1"/>
    <property type="molecule type" value="Genomic_DNA"/>
</dbReference>
<dbReference type="RefSeq" id="WP_378260238.1">
    <property type="nucleotide sequence ID" value="NZ_JBHUKR010000002.1"/>
</dbReference>